<proteinExistence type="predicted"/>
<dbReference type="Proteomes" id="UP000256964">
    <property type="component" value="Unassembled WGS sequence"/>
</dbReference>
<feature type="transmembrane region" description="Helical" evidence="2">
    <location>
        <begin position="40"/>
        <end position="61"/>
    </location>
</feature>
<gene>
    <name evidence="3" type="ORF">OH76DRAFT_925365</name>
</gene>
<dbReference type="EMBL" id="KZ857433">
    <property type="protein sequence ID" value="RDX45835.1"/>
    <property type="molecule type" value="Genomic_DNA"/>
</dbReference>
<keyword evidence="2" id="KW-1133">Transmembrane helix</keyword>
<dbReference type="AlphaFoldDB" id="A0A371CZX6"/>
<feature type="region of interest" description="Disordered" evidence="1">
    <location>
        <begin position="83"/>
        <end position="114"/>
    </location>
</feature>
<evidence type="ECO:0000256" key="1">
    <source>
        <dbReference type="SAM" id="MobiDB-lite"/>
    </source>
</evidence>
<keyword evidence="4" id="KW-1185">Reference proteome</keyword>
<evidence type="ECO:0000256" key="2">
    <source>
        <dbReference type="SAM" id="Phobius"/>
    </source>
</evidence>
<evidence type="ECO:0000313" key="4">
    <source>
        <dbReference type="Proteomes" id="UP000256964"/>
    </source>
</evidence>
<accession>A0A371CZX6</accession>
<sequence>MDSEVFSYHDRCRCVGWTRRMRQLVAFDAVGGSGGVGRNVILVMLIIAVTTTCVAILRLPILHIGVSRVRHHDQTFGLSKNRCCQNRGPISLARPRDGVEAGPETTQDRERASR</sequence>
<keyword evidence="2" id="KW-0472">Membrane</keyword>
<reference evidence="3 4" key="1">
    <citation type="journal article" date="2018" name="Biotechnol. Biofuels">
        <title>Integrative visual omics of the white-rot fungus Polyporus brumalis exposes the biotechnological potential of its oxidative enzymes for delignifying raw plant biomass.</title>
        <authorList>
            <person name="Miyauchi S."/>
            <person name="Rancon A."/>
            <person name="Drula E."/>
            <person name="Hage H."/>
            <person name="Chaduli D."/>
            <person name="Favel A."/>
            <person name="Grisel S."/>
            <person name="Henrissat B."/>
            <person name="Herpoel-Gimbert I."/>
            <person name="Ruiz-Duenas F.J."/>
            <person name="Chevret D."/>
            <person name="Hainaut M."/>
            <person name="Lin J."/>
            <person name="Wang M."/>
            <person name="Pangilinan J."/>
            <person name="Lipzen A."/>
            <person name="Lesage-Meessen L."/>
            <person name="Navarro D."/>
            <person name="Riley R."/>
            <person name="Grigoriev I.V."/>
            <person name="Zhou S."/>
            <person name="Raouche S."/>
            <person name="Rosso M.N."/>
        </authorList>
    </citation>
    <scope>NUCLEOTIDE SEQUENCE [LARGE SCALE GENOMIC DNA]</scope>
    <source>
        <strain evidence="3 4">BRFM 1820</strain>
    </source>
</reference>
<evidence type="ECO:0000313" key="3">
    <source>
        <dbReference type="EMBL" id="RDX45835.1"/>
    </source>
</evidence>
<organism evidence="3 4">
    <name type="scientific">Lentinus brumalis</name>
    <dbReference type="NCBI Taxonomy" id="2498619"/>
    <lineage>
        <taxon>Eukaryota</taxon>
        <taxon>Fungi</taxon>
        <taxon>Dikarya</taxon>
        <taxon>Basidiomycota</taxon>
        <taxon>Agaricomycotina</taxon>
        <taxon>Agaricomycetes</taxon>
        <taxon>Polyporales</taxon>
        <taxon>Polyporaceae</taxon>
        <taxon>Lentinus</taxon>
    </lineage>
</organism>
<protein>
    <submittedName>
        <fullName evidence="3">Uncharacterized protein</fullName>
    </submittedName>
</protein>
<name>A0A371CZX6_9APHY</name>
<keyword evidence="2" id="KW-0812">Transmembrane</keyword>